<dbReference type="EMBL" id="JAXCGZ010007094">
    <property type="protein sequence ID" value="KAK7079416.1"/>
    <property type="molecule type" value="Genomic_DNA"/>
</dbReference>
<gene>
    <name evidence="1" type="ORF">SK128_022111</name>
</gene>
<evidence type="ECO:0000313" key="1">
    <source>
        <dbReference type="EMBL" id="KAK7079416.1"/>
    </source>
</evidence>
<dbReference type="Proteomes" id="UP001381693">
    <property type="component" value="Unassembled WGS sequence"/>
</dbReference>
<dbReference type="AlphaFoldDB" id="A0AAN9A3N4"/>
<feature type="non-terminal residue" evidence="1">
    <location>
        <position position="1"/>
    </location>
</feature>
<evidence type="ECO:0000313" key="2">
    <source>
        <dbReference type="Proteomes" id="UP001381693"/>
    </source>
</evidence>
<protein>
    <submittedName>
        <fullName evidence="1">Uncharacterized protein</fullName>
    </submittedName>
</protein>
<proteinExistence type="predicted"/>
<sequence>MGQITAHLLACGELELEAALYREDPMIACRTEGEVVDAMKCQTVLSVALSVRHATLLQTKQDPGNMSGSMWQDYVDWPMSVNGQKWATVMKPPVLAPSQSITLRTQSSWFS</sequence>
<comment type="caution">
    <text evidence="1">The sequence shown here is derived from an EMBL/GenBank/DDBJ whole genome shotgun (WGS) entry which is preliminary data.</text>
</comment>
<reference evidence="1 2" key="1">
    <citation type="submission" date="2023-11" db="EMBL/GenBank/DDBJ databases">
        <title>Halocaridina rubra genome assembly.</title>
        <authorList>
            <person name="Smith C."/>
        </authorList>
    </citation>
    <scope>NUCLEOTIDE SEQUENCE [LARGE SCALE GENOMIC DNA]</scope>
    <source>
        <strain evidence="1">EP-1</strain>
        <tissue evidence="1">Whole</tissue>
    </source>
</reference>
<accession>A0AAN9A3N4</accession>
<organism evidence="1 2">
    <name type="scientific">Halocaridina rubra</name>
    <name type="common">Hawaiian red shrimp</name>
    <dbReference type="NCBI Taxonomy" id="373956"/>
    <lineage>
        <taxon>Eukaryota</taxon>
        <taxon>Metazoa</taxon>
        <taxon>Ecdysozoa</taxon>
        <taxon>Arthropoda</taxon>
        <taxon>Crustacea</taxon>
        <taxon>Multicrustacea</taxon>
        <taxon>Malacostraca</taxon>
        <taxon>Eumalacostraca</taxon>
        <taxon>Eucarida</taxon>
        <taxon>Decapoda</taxon>
        <taxon>Pleocyemata</taxon>
        <taxon>Caridea</taxon>
        <taxon>Atyoidea</taxon>
        <taxon>Atyidae</taxon>
        <taxon>Halocaridina</taxon>
    </lineage>
</organism>
<keyword evidence="2" id="KW-1185">Reference proteome</keyword>
<name>A0AAN9A3N4_HALRR</name>